<evidence type="ECO:0000313" key="4">
    <source>
        <dbReference type="EMBL" id="KAF0320498.1"/>
    </source>
</evidence>
<sequence length="518" mass="56910">MTEWNQIYAAAFVGILGGLVSVHLKTSKRKPPAAVKGRPDTILFAVNTEYGLSNVHLATIFSLLKNHPNLKIHIASFPSFGSKVNRIRTYAGRQNSSSSDVVFHELPGPEFGPATMMPSEMIIRPPGICSIDTVAKAVQVYLAPWTGEDHLRMHNFVRDLIRDLDPGVVVLDIFLRPAMDAARSERRLHTVLAPNVLADIFGSTQPWLSGLWKFPAMGSAHTFPIPWSSIPSNIYQAVCFLYSMTFCPDQASKQKFLNDNGLLDPISYFNFHDPPLGHLICQDTPNASIPLIRTPPNVTTTGPIAISAATAEEQDPELANWMKKAPTVLINLGSFFRYDEERARAMAGSLKVVLERTEVQVLWKIMPNTEPVLEDNVWMPLVEDYVKSGRLRVEKWLSADPLSLLETGHVILSVHHGGASSYHEAVSAGVPHLVVPAWLDCYNYAALAESFKLGVRGNHKAAPGISQDELTEAFLTMLDGGPSSVEMRTNAKRLAKSLVRPGRDVAADRIAELAAGGR</sequence>
<evidence type="ECO:0008006" key="6">
    <source>
        <dbReference type="Google" id="ProtNLM"/>
    </source>
</evidence>
<evidence type="ECO:0000256" key="1">
    <source>
        <dbReference type="ARBA" id="ARBA00022676"/>
    </source>
</evidence>
<accession>A0A8H3ZII2</accession>
<reference evidence="4 5" key="1">
    <citation type="submission" date="2019-12" db="EMBL/GenBank/DDBJ databases">
        <title>A genome sequence resource for the geographically widespread anthracnose pathogen Colletotrichum asianum.</title>
        <authorList>
            <person name="Meng Y."/>
        </authorList>
    </citation>
    <scope>NUCLEOTIDE SEQUENCE [LARGE SCALE GENOMIC DNA]</scope>
    <source>
        <strain evidence="4 5">ICMP 18580</strain>
    </source>
</reference>
<keyword evidence="3" id="KW-0812">Transmembrane</keyword>
<dbReference type="Gene3D" id="3.40.50.2000">
    <property type="entry name" value="Glycogen Phosphorylase B"/>
    <property type="match status" value="1"/>
</dbReference>
<evidence type="ECO:0000313" key="5">
    <source>
        <dbReference type="Proteomes" id="UP000434172"/>
    </source>
</evidence>
<dbReference type="Pfam" id="PF00201">
    <property type="entry name" value="UDPGT"/>
    <property type="match status" value="1"/>
</dbReference>
<comment type="caution">
    <text evidence="4">The sequence shown here is derived from an EMBL/GenBank/DDBJ whole genome shotgun (WGS) entry which is preliminary data.</text>
</comment>
<dbReference type="AlphaFoldDB" id="A0A8H3ZII2"/>
<dbReference type="InterPro" id="IPR050271">
    <property type="entry name" value="UDP-glycosyltransferase"/>
</dbReference>
<dbReference type="Proteomes" id="UP000434172">
    <property type="component" value="Unassembled WGS sequence"/>
</dbReference>
<dbReference type="PANTHER" id="PTHR48043:SF145">
    <property type="entry name" value="FI06409P-RELATED"/>
    <property type="match status" value="1"/>
</dbReference>
<evidence type="ECO:0000256" key="3">
    <source>
        <dbReference type="SAM" id="Phobius"/>
    </source>
</evidence>
<keyword evidence="2" id="KW-0808">Transferase</keyword>
<keyword evidence="3" id="KW-1133">Transmembrane helix</keyword>
<proteinExistence type="predicted"/>
<keyword evidence="5" id="KW-1185">Reference proteome</keyword>
<dbReference type="SUPFAM" id="SSF53756">
    <property type="entry name" value="UDP-Glycosyltransferase/glycogen phosphorylase"/>
    <property type="match status" value="1"/>
</dbReference>
<dbReference type="GO" id="GO:0008194">
    <property type="term" value="F:UDP-glycosyltransferase activity"/>
    <property type="evidence" value="ECO:0007669"/>
    <property type="project" value="InterPro"/>
</dbReference>
<keyword evidence="3" id="KW-0472">Membrane</keyword>
<organism evidence="4 5">
    <name type="scientific">Colletotrichum asianum</name>
    <dbReference type="NCBI Taxonomy" id="702518"/>
    <lineage>
        <taxon>Eukaryota</taxon>
        <taxon>Fungi</taxon>
        <taxon>Dikarya</taxon>
        <taxon>Ascomycota</taxon>
        <taxon>Pezizomycotina</taxon>
        <taxon>Sordariomycetes</taxon>
        <taxon>Hypocreomycetidae</taxon>
        <taxon>Glomerellales</taxon>
        <taxon>Glomerellaceae</taxon>
        <taxon>Colletotrichum</taxon>
        <taxon>Colletotrichum gloeosporioides species complex</taxon>
    </lineage>
</organism>
<dbReference type="PANTHER" id="PTHR48043">
    <property type="entry name" value="EG:EG0003.4 PROTEIN-RELATED"/>
    <property type="match status" value="1"/>
</dbReference>
<dbReference type="OrthoDB" id="407298at2759"/>
<keyword evidence="1" id="KW-0328">Glycosyltransferase</keyword>
<gene>
    <name evidence="4" type="ORF">GQ607_012254</name>
</gene>
<protein>
    <recommendedName>
        <fullName evidence="6">UDP-glucoronosyl and UDP-glucosyl transferase family protein</fullName>
    </recommendedName>
</protein>
<name>A0A8H3ZII2_9PEZI</name>
<dbReference type="EMBL" id="WOWK01000082">
    <property type="protein sequence ID" value="KAF0320498.1"/>
    <property type="molecule type" value="Genomic_DNA"/>
</dbReference>
<feature type="transmembrane region" description="Helical" evidence="3">
    <location>
        <begin position="6"/>
        <end position="24"/>
    </location>
</feature>
<dbReference type="InterPro" id="IPR002213">
    <property type="entry name" value="UDP_glucos_trans"/>
</dbReference>
<evidence type="ECO:0000256" key="2">
    <source>
        <dbReference type="ARBA" id="ARBA00022679"/>
    </source>
</evidence>